<accession>A0ABR2JUG6</accession>
<organism evidence="2 3">
    <name type="scientific">Tritrichomonas musculus</name>
    <dbReference type="NCBI Taxonomy" id="1915356"/>
    <lineage>
        <taxon>Eukaryota</taxon>
        <taxon>Metamonada</taxon>
        <taxon>Parabasalia</taxon>
        <taxon>Tritrichomonadida</taxon>
        <taxon>Tritrichomonadidae</taxon>
        <taxon>Tritrichomonas</taxon>
    </lineage>
</organism>
<keyword evidence="1" id="KW-0472">Membrane</keyword>
<gene>
    <name evidence="2" type="ORF">M9Y10_045163</name>
</gene>
<evidence type="ECO:0000256" key="1">
    <source>
        <dbReference type="SAM" id="Phobius"/>
    </source>
</evidence>
<keyword evidence="3" id="KW-1185">Reference proteome</keyword>
<name>A0ABR2JUG6_9EUKA</name>
<evidence type="ECO:0000313" key="3">
    <source>
        <dbReference type="Proteomes" id="UP001470230"/>
    </source>
</evidence>
<comment type="caution">
    <text evidence="2">The sequence shown here is derived from an EMBL/GenBank/DDBJ whole genome shotgun (WGS) entry which is preliminary data.</text>
</comment>
<proteinExistence type="predicted"/>
<keyword evidence="1" id="KW-1133">Transmembrane helix</keyword>
<reference evidence="2 3" key="1">
    <citation type="submission" date="2024-04" db="EMBL/GenBank/DDBJ databases">
        <title>Tritrichomonas musculus Genome.</title>
        <authorList>
            <person name="Alves-Ferreira E."/>
            <person name="Grigg M."/>
            <person name="Lorenzi H."/>
            <person name="Galac M."/>
        </authorList>
    </citation>
    <scope>NUCLEOTIDE SEQUENCE [LARGE SCALE GENOMIC DNA]</scope>
    <source>
        <strain evidence="2 3">EAF2021</strain>
    </source>
</reference>
<keyword evidence="1" id="KW-0812">Transmembrane</keyword>
<sequence>MIFLFPINSANQAHSQKRMISVVPIHSHQNSLTSFHNRFYLVILMHFQNPTFSVNLKHSIQQVTSPHQNYLVKVICSQRQVTSQKPNHSHIHITSQHQNYSQNQMIFQTHSKKQPDSHNPMDFQNHSHSAICGGAVFVHSDKEESEVLIRNCTFLRNEVHRKRASNGINLFGGSAIYLVAHDSNMIGCPFKENIGSGGCVKIQPIVHKNKRIHALEMDQKPIRISGCNFEIKKESESSIFYENDEKEIEIIECNFKGKLKKGSHYIDGNIADKDKLQVKNCIFESNISVHFESTNNKTFKKYMMKKSLQNLTKVFICVFVFVLVFILMIIKLVKKRFYNENIIESLESEDLSNNQENSLLNDL</sequence>
<dbReference type="EMBL" id="JAPFFF010000009">
    <property type="protein sequence ID" value="KAK8882521.1"/>
    <property type="molecule type" value="Genomic_DNA"/>
</dbReference>
<dbReference type="Proteomes" id="UP001470230">
    <property type="component" value="Unassembled WGS sequence"/>
</dbReference>
<protein>
    <recommendedName>
        <fullName evidence="4">Right handed beta helix domain-containing protein</fullName>
    </recommendedName>
</protein>
<evidence type="ECO:0008006" key="4">
    <source>
        <dbReference type="Google" id="ProtNLM"/>
    </source>
</evidence>
<feature type="transmembrane region" description="Helical" evidence="1">
    <location>
        <begin position="311"/>
        <end position="330"/>
    </location>
</feature>
<evidence type="ECO:0000313" key="2">
    <source>
        <dbReference type="EMBL" id="KAK8882521.1"/>
    </source>
</evidence>